<dbReference type="PANTHER" id="PTHR37423">
    <property type="entry name" value="SOLUBLE LYTIC MUREIN TRANSGLYCOSYLASE-RELATED"/>
    <property type="match status" value="1"/>
</dbReference>
<feature type="signal peptide" evidence="4">
    <location>
        <begin position="1"/>
        <end position="37"/>
    </location>
</feature>
<evidence type="ECO:0000256" key="4">
    <source>
        <dbReference type="SAM" id="SignalP"/>
    </source>
</evidence>
<comment type="similarity">
    <text evidence="1">Belongs to the transglycosylase Slt family.</text>
</comment>
<dbReference type="InterPro" id="IPR023346">
    <property type="entry name" value="Lysozyme-like_dom_sf"/>
</dbReference>
<sequence>MVNSPPNKDQASNLSSMVKRLLLPTALLLGTASVVIADPTAPLTMQPASPQAPYNAGDPVVAAIPQWSTLRQSDNLPFDSYASFLIAHPGWPGEAAMRRSAERALAPDSISPTRVIAFFDKFPPLTNTGQARYAEALASAGRPREALEAARKAWTSGSLTPTDEALILGRFGSQFTPADQDERMDRLLWAGKTSAAQRQIDLTSLARRPLFQARLALRTNAPDAQVQADALPAASQNDAGFIADKAMWLRAASPDAARAWLARPRQLTGRPAEVERWFELLLSTAKTAADAGDARGAYQIAQLLDQTYAPGTVIRDRPLGERDDYTSVAWLAGWTALNGGRAADAVGMFERYAGAARSPQTQAKGHYWAARAAQAAGKGDEANRFYEQAAVHPDQFYGQLALERLGRPIPAPGTLGATTPSSTERVAFNQREIVRAARILGQQGDWQNQSQFIRAIAASVETDSDHALANELAQGIGRPDLAVMVGRSARLNGASDYVRAGYPQVRVPQGQEAWSTIIHAIARQESQFDREAVSRAGARGLMQLMPGTAREAAAKIGLDYDASALTTDIGYNIQLGSSYFQRLLAYNGGSYPLAIAAYNAGQGNVNKWIAANGDPRYPGADMVKWIEQIPFAETRGYVQHVLENAVVYDTLHPEKATMRGPALLSAYLGKSSRG</sequence>
<comment type="caution">
    <text evidence="6">The sequence shown here is derived from an EMBL/GenBank/DDBJ whole genome shotgun (WGS) entry which is preliminary data.</text>
</comment>
<evidence type="ECO:0000313" key="6">
    <source>
        <dbReference type="EMBL" id="GAO38563.1"/>
    </source>
</evidence>
<dbReference type="Proteomes" id="UP000033202">
    <property type="component" value="Unassembled WGS sequence"/>
</dbReference>
<evidence type="ECO:0000256" key="3">
    <source>
        <dbReference type="ARBA" id="ARBA00022729"/>
    </source>
</evidence>
<dbReference type="GO" id="GO:0042597">
    <property type="term" value="C:periplasmic space"/>
    <property type="evidence" value="ECO:0007669"/>
    <property type="project" value="InterPro"/>
</dbReference>
<dbReference type="Gene3D" id="1.25.20.10">
    <property type="entry name" value="Bacterial muramidases"/>
    <property type="match status" value="1"/>
</dbReference>
<dbReference type="Gene3D" id="1.10.530.10">
    <property type="match status" value="1"/>
</dbReference>
<dbReference type="GO" id="GO:0004553">
    <property type="term" value="F:hydrolase activity, hydrolyzing O-glycosyl compounds"/>
    <property type="evidence" value="ECO:0007669"/>
    <property type="project" value="InterPro"/>
</dbReference>
<feature type="chain" id="PRO_5002429168" evidence="4">
    <location>
        <begin position="38"/>
        <end position="674"/>
    </location>
</feature>
<accession>A0A0E9MM37</accession>
<gene>
    <name evidence="6" type="ORF">SCH01S_16_00820</name>
</gene>
<comment type="similarity">
    <text evidence="2">Belongs to the virb1 family.</text>
</comment>
<dbReference type="STRING" id="1219043.SCH01S_16_00820"/>
<evidence type="ECO:0000313" key="7">
    <source>
        <dbReference type="Proteomes" id="UP000033202"/>
    </source>
</evidence>
<reference evidence="6 7" key="1">
    <citation type="submission" date="2015-04" db="EMBL/GenBank/DDBJ databases">
        <title>Whole genome shotgun sequence of Sphingomonas changbaiensis NBRC 104936.</title>
        <authorList>
            <person name="Katano-Makiyama Y."/>
            <person name="Hosoyama A."/>
            <person name="Hashimoto M."/>
            <person name="Noguchi M."/>
            <person name="Tsuchikane K."/>
            <person name="Ohji S."/>
            <person name="Yamazoe A."/>
            <person name="Ichikawa N."/>
            <person name="Kimura A."/>
            <person name="Fujita N."/>
        </authorList>
    </citation>
    <scope>NUCLEOTIDE SEQUENCE [LARGE SCALE GENOMIC DNA]</scope>
    <source>
        <strain evidence="6 7">NBRC 104936</strain>
    </source>
</reference>
<dbReference type="CDD" id="cd13401">
    <property type="entry name" value="Slt70-like"/>
    <property type="match status" value="1"/>
</dbReference>
<dbReference type="SUPFAM" id="SSF48435">
    <property type="entry name" value="Bacterial muramidases"/>
    <property type="match status" value="1"/>
</dbReference>
<keyword evidence="3 4" id="KW-0732">Signal</keyword>
<evidence type="ECO:0000256" key="1">
    <source>
        <dbReference type="ARBA" id="ARBA00007734"/>
    </source>
</evidence>
<dbReference type="InterPro" id="IPR008258">
    <property type="entry name" value="Transglycosylase_SLT_dom_1"/>
</dbReference>
<dbReference type="Pfam" id="PF01464">
    <property type="entry name" value="SLT"/>
    <property type="match status" value="1"/>
</dbReference>
<dbReference type="SUPFAM" id="SSF53955">
    <property type="entry name" value="Lysozyme-like"/>
    <property type="match status" value="1"/>
</dbReference>
<dbReference type="AlphaFoldDB" id="A0A0E9MM37"/>
<name>A0A0E9MM37_9SPHN</name>
<dbReference type="InterPro" id="IPR008939">
    <property type="entry name" value="Lytic_TGlycosylase_superhlx_U"/>
</dbReference>
<keyword evidence="7" id="KW-1185">Reference proteome</keyword>
<feature type="domain" description="Transglycosylase SLT" evidence="5">
    <location>
        <begin position="512"/>
        <end position="614"/>
    </location>
</feature>
<evidence type="ECO:0000256" key="2">
    <source>
        <dbReference type="ARBA" id="ARBA00009387"/>
    </source>
</evidence>
<organism evidence="6 7">
    <name type="scientific">Sphingomonas changbaiensis NBRC 104936</name>
    <dbReference type="NCBI Taxonomy" id="1219043"/>
    <lineage>
        <taxon>Bacteria</taxon>
        <taxon>Pseudomonadati</taxon>
        <taxon>Pseudomonadota</taxon>
        <taxon>Alphaproteobacteria</taxon>
        <taxon>Sphingomonadales</taxon>
        <taxon>Sphingomonadaceae</taxon>
        <taxon>Sphingomonas</taxon>
    </lineage>
</organism>
<dbReference type="PANTHER" id="PTHR37423:SF2">
    <property type="entry name" value="MEMBRANE-BOUND LYTIC MUREIN TRANSGLYCOSYLASE C"/>
    <property type="match status" value="1"/>
</dbReference>
<evidence type="ECO:0000259" key="5">
    <source>
        <dbReference type="Pfam" id="PF01464"/>
    </source>
</evidence>
<proteinExistence type="inferred from homology"/>
<protein>
    <submittedName>
        <fullName evidence="6">Putative lytic murein transglycosylase</fullName>
    </submittedName>
</protein>
<dbReference type="EMBL" id="BBWU01000016">
    <property type="protein sequence ID" value="GAO38563.1"/>
    <property type="molecule type" value="Genomic_DNA"/>
</dbReference>